<gene>
    <name evidence="3" type="ORF">HDF15_003916</name>
</gene>
<evidence type="ECO:0000256" key="1">
    <source>
        <dbReference type="SAM" id="MobiDB-lite"/>
    </source>
</evidence>
<dbReference type="Gene3D" id="1.20.120.450">
    <property type="entry name" value="dinb family like domain"/>
    <property type="match status" value="1"/>
</dbReference>
<dbReference type="RefSeq" id="WP_184258321.1">
    <property type="nucleotide sequence ID" value="NZ_JACHIO010000017.1"/>
</dbReference>
<accession>A0A7W7ZTL3</accession>
<protein>
    <submittedName>
        <fullName evidence="3">Putative damage-inducible protein DinB</fullName>
    </submittedName>
</protein>
<evidence type="ECO:0000259" key="2">
    <source>
        <dbReference type="Pfam" id="PF12867"/>
    </source>
</evidence>
<organism evidence="3 4">
    <name type="scientific">Granulicella mallensis</name>
    <dbReference type="NCBI Taxonomy" id="940614"/>
    <lineage>
        <taxon>Bacteria</taxon>
        <taxon>Pseudomonadati</taxon>
        <taxon>Acidobacteriota</taxon>
        <taxon>Terriglobia</taxon>
        <taxon>Terriglobales</taxon>
        <taxon>Acidobacteriaceae</taxon>
        <taxon>Granulicella</taxon>
    </lineage>
</organism>
<feature type="domain" description="DinB-like" evidence="2">
    <location>
        <begin position="45"/>
        <end position="174"/>
    </location>
</feature>
<sequence>MADNDAGGELAASPENRVASRGPEPWLRGTLPEVEPVRRAVLHALELAGEDAARWCSDLSEEEMFARPANLPSVAFQMRHIVRSLDRLLTYAEGRQLTDVQRMGLRSELAPIGTAADVHAEFRSELQRAMERVRAFAPEQFTEPRGVGRKLLPTTVVGLLIHCAEHTQRHVGQMVTTVKVLRA</sequence>
<dbReference type="AlphaFoldDB" id="A0A7W7ZTL3"/>
<dbReference type="EMBL" id="JACHIO010000017">
    <property type="protein sequence ID" value="MBB5065548.1"/>
    <property type="molecule type" value="Genomic_DNA"/>
</dbReference>
<proteinExistence type="predicted"/>
<dbReference type="Pfam" id="PF12867">
    <property type="entry name" value="DinB_2"/>
    <property type="match status" value="1"/>
</dbReference>
<dbReference type="InterPro" id="IPR034660">
    <property type="entry name" value="DinB/YfiT-like"/>
</dbReference>
<evidence type="ECO:0000313" key="3">
    <source>
        <dbReference type="EMBL" id="MBB5065548.1"/>
    </source>
</evidence>
<dbReference type="Proteomes" id="UP000584867">
    <property type="component" value="Unassembled WGS sequence"/>
</dbReference>
<comment type="caution">
    <text evidence="3">The sequence shown here is derived from an EMBL/GenBank/DDBJ whole genome shotgun (WGS) entry which is preliminary data.</text>
</comment>
<dbReference type="InterPro" id="IPR024775">
    <property type="entry name" value="DinB-like"/>
</dbReference>
<feature type="region of interest" description="Disordered" evidence="1">
    <location>
        <begin position="1"/>
        <end position="28"/>
    </location>
</feature>
<reference evidence="3 4" key="1">
    <citation type="submission" date="2020-08" db="EMBL/GenBank/DDBJ databases">
        <title>Genomic Encyclopedia of Type Strains, Phase IV (KMG-V): Genome sequencing to study the core and pangenomes of soil and plant-associated prokaryotes.</title>
        <authorList>
            <person name="Whitman W."/>
        </authorList>
    </citation>
    <scope>NUCLEOTIDE SEQUENCE [LARGE SCALE GENOMIC DNA]</scope>
    <source>
        <strain evidence="3 4">X5P3</strain>
    </source>
</reference>
<name>A0A7W7ZTL3_9BACT</name>
<dbReference type="SUPFAM" id="SSF109854">
    <property type="entry name" value="DinB/YfiT-like putative metalloenzymes"/>
    <property type="match status" value="1"/>
</dbReference>
<evidence type="ECO:0000313" key="4">
    <source>
        <dbReference type="Proteomes" id="UP000584867"/>
    </source>
</evidence>